<evidence type="ECO:0000313" key="1">
    <source>
        <dbReference type="EMBL" id="EUJ44026.1"/>
    </source>
</evidence>
<dbReference type="RefSeq" id="WP_052006935.1">
    <property type="nucleotide sequence ID" value="NZ_AODM01000089.1"/>
</dbReference>
<evidence type="ECO:0000313" key="2">
    <source>
        <dbReference type="Proteomes" id="UP000019241"/>
    </source>
</evidence>
<comment type="caution">
    <text evidence="1">The sequence shown here is derived from an EMBL/GenBank/DDBJ whole genome shotgun (WGS) entry which is preliminary data.</text>
</comment>
<reference evidence="1 2" key="1">
    <citation type="submission" date="2012-12" db="EMBL/GenBank/DDBJ databases">
        <title>Novel taxa of Listeriaceae from agricultural environments in the United States.</title>
        <authorList>
            <person name="den Bakker H.C."/>
            <person name="Allred A."/>
            <person name="Warchocki S."/>
            <person name="Wright E.M."/>
            <person name="Burrell A."/>
            <person name="Nightingale K.K."/>
            <person name="Kephart D."/>
            <person name="Wiedmann M."/>
        </authorList>
    </citation>
    <scope>NUCLEOTIDE SEQUENCE [LARGE SCALE GENOMIC DNA]</scope>
    <source>
        <strain evidence="1 2">FSL S10-1203</strain>
    </source>
</reference>
<dbReference type="EMBL" id="AODM01000089">
    <property type="protein sequence ID" value="EUJ44026.1"/>
    <property type="molecule type" value="Genomic_DNA"/>
</dbReference>
<dbReference type="Proteomes" id="UP000019241">
    <property type="component" value="Unassembled WGS sequence"/>
</dbReference>
<accession>W7D944</accession>
<proteinExistence type="predicted"/>
<protein>
    <submittedName>
        <fullName evidence="1">Uncharacterized protein</fullName>
    </submittedName>
</protein>
<dbReference type="AlphaFoldDB" id="W7D944"/>
<name>W7D944_9LIST</name>
<gene>
    <name evidence="1" type="ORF">MCOL2_20066</name>
</gene>
<dbReference type="PATRIC" id="fig|1265822.4.peg.4101"/>
<organism evidence="1 2">
    <name type="scientific">Listeria fleischmannii FSL S10-1203</name>
    <dbReference type="NCBI Taxonomy" id="1265822"/>
    <lineage>
        <taxon>Bacteria</taxon>
        <taxon>Bacillati</taxon>
        <taxon>Bacillota</taxon>
        <taxon>Bacilli</taxon>
        <taxon>Bacillales</taxon>
        <taxon>Listeriaceae</taxon>
        <taxon>Listeria</taxon>
    </lineage>
</organism>
<sequence length="630" mass="68264">MSRFNKELPEWLAVGVKPPESSRAEGWKASQKPPADWFNWYFNTTYQALKEIQETAALHADLNTHINNKANPHGVTKTQIGLGNVDDIKQAPKASFDAHVANQNNPHGVTKAQLGLSDVTNIEQASKVEFNAHKSSTDNPHKVTKAQVGLNAVNNFGLATTNEAQSGISNTAYMTPFLTKQAIDTIAQVIADKALADANEAALLKVGGEASGTISSTADVAYTMKYGKIRHYIGALPEGTTIKVQFKNSDGVWNKTLNVTVGSGVATGDNEYFIDPVAKTDSYITGQARMDVTSIKAEISGVTTYSAISEFNHLKLARNFGDTEMQLNRTLRITNTDLGQLENVDIQTKNLTQNGSKLLNTSLTFINDLDLATEAGRNYSIAANASNAPIDLGANTIGITHVYARTSTSFIQQFKSFNGRLFQRYFTGNPAAPYVNSDTTDSIGWVELATAKNVDAKFTESLELAKQDAEKKASQALSDAKLYTDTNIETAIETASDDATAKANNAIVAAAEDAAQKYEPRISKTGWQDPNLNSGFSIQDATYPPQFKKVGNEVRMTGGIKRPSTLGVMFVLPTECRPKKRKGFSVSQISEVSGNVATVYVFPNGEVKLMAVQSNNDAGVWLDNVRFDID</sequence>